<dbReference type="Gene3D" id="3.40.50.720">
    <property type="entry name" value="NAD(P)-binding Rossmann-like Domain"/>
    <property type="match status" value="1"/>
</dbReference>
<comment type="caution">
    <text evidence="3">The sequence shown here is derived from an EMBL/GenBank/DDBJ whole genome shotgun (WGS) entry which is preliminary data.</text>
</comment>
<dbReference type="PANTHER" id="PTHR43639">
    <property type="entry name" value="OXIDOREDUCTASE, SHORT-CHAIN DEHYDROGENASE/REDUCTASE FAMILY (AFU_ORTHOLOGUE AFUA_5G02870)"/>
    <property type="match status" value="1"/>
</dbReference>
<dbReference type="EMBL" id="JAWLJX010000001">
    <property type="protein sequence ID" value="MDV6260256.1"/>
    <property type="molecule type" value="Genomic_DNA"/>
</dbReference>
<proteinExistence type="inferred from homology"/>
<gene>
    <name evidence="3" type="ORF">R3P96_02775</name>
</gene>
<protein>
    <submittedName>
        <fullName evidence="3">SDR family oxidoreductase</fullName>
    </submittedName>
</protein>
<dbReference type="PANTHER" id="PTHR43639:SF1">
    <property type="entry name" value="SHORT-CHAIN DEHYDROGENASE_REDUCTASE FAMILY PROTEIN"/>
    <property type="match status" value="1"/>
</dbReference>
<dbReference type="InterPro" id="IPR002347">
    <property type="entry name" value="SDR_fam"/>
</dbReference>
<dbReference type="Pfam" id="PF00106">
    <property type="entry name" value="adh_short"/>
    <property type="match status" value="1"/>
</dbReference>
<reference evidence="3 4" key="1">
    <citation type="submission" date="2023-10" db="EMBL/GenBank/DDBJ databases">
        <title>Development of a sustainable strategy for remediation of hydrocarbon-contaminated territories based on the waste exchange concept.</title>
        <authorList>
            <person name="Krivoruchko A."/>
        </authorList>
    </citation>
    <scope>NUCLEOTIDE SEQUENCE [LARGE SCALE GENOMIC DNA]</scope>
    <source>
        <strain evidence="3 4">IEGM 1323</strain>
    </source>
</reference>
<dbReference type="PRINTS" id="PR00081">
    <property type="entry name" value="GDHRDH"/>
</dbReference>
<organism evidence="3 4">
    <name type="scientific">Rhodococcoides yunnanense</name>
    <dbReference type="NCBI Taxonomy" id="278209"/>
    <lineage>
        <taxon>Bacteria</taxon>
        <taxon>Bacillati</taxon>
        <taxon>Actinomycetota</taxon>
        <taxon>Actinomycetes</taxon>
        <taxon>Mycobacteriales</taxon>
        <taxon>Nocardiaceae</taxon>
        <taxon>Rhodococcoides</taxon>
    </lineage>
</organism>
<dbReference type="RefSeq" id="WP_317563106.1">
    <property type="nucleotide sequence ID" value="NZ_JAWLJX010000001.1"/>
</dbReference>
<name>A0ABU4B7S9_9NOCA</name>
<sequence length="293" mass="31686">MHYGRPLLPRRCPPDQVVSHLRFSFRTIIVTSESEAWALANDGVGMTVDTVERIALVTGASRGIGAEVALQLASAGYLVVVNYREKRARAEKVVSEIESAGGKALALQADLADAESVEAMVALLADRFGHLDLVVLNASGGLELGAGPDYAMQLNRDAQLRLAELVRPFMRPSSRIVFVTSHQAHFVGQKPVPVDYEPIALSKRAGEDALRALIPELQQQQIDLAVVSGDMIDGTIIVRLLERRNPDAVAARRDHGVLPTIEDFAQVVVRASTTAIESGQTFYVGGADYLQHS</sequence>
<evidence type="ECO:0000313" key="3">
    <source>
        <dbReference type="EMBL" id="MDV6260256.1"/>
    </source>
</evidence>
<evidence type="ECO:0000256" key="2">
    <source>
        <dbReference type="ARBA" id="ARBA00023002"/>
    </source>
</evidence>
<dbReference type="NCBIfam" id="NF005868">
    <property type="entry name" value="PRK07806.1"/>
    <property type="match status" value="1"/>
</dbReference>
<evidence type="ECO:0000313" key="4">
    <source>
        <dbReference type="Proteomes" id="UP001185755"/>
    </source>
</evidence>
<evidence type="ECO:0000256" key="1">
    <source>
        <dbReference type="ARBA" id="ARBA00006484"/>
    </source>
</evidence>
<dbReference type="Proteomes" id="UP001185755">
    <property type="component" value="Unassembled WGS sequence"/>
</dbReference>
<dbReference type="InterPro" id="IPR036291">
    <property type="entry name" value="NAD(P)-bd_dom_sf"/>
</dbReference>
<keyword evidence="4" id="KW-1185">Reference proteome</keyword>
<accession>A0ABU4B7S9</accession>
<keyword evidence="2" id="KW-0560">Oxidoreductase</keyword>
<dbReference type="SUPFAM" id="SSF51735">
    <property type="entry name" value="NAD(P)-binding Rossmann-fold domains"/>
    <property type="match status" value="1"/>
</dbReference>
<comment type="similarity">
    <text evidence="1">Belongs to the short-chain dehydrogenases/reductases (SDR) family.</text>
</comment>